<evidence type="ECO:0000313" key="1">
    <source>
        <dbReference type="EMBL" id="BAI61856.1"/>
    </source>
</evidence>
<dbReference type="InParanoid" id="D1YZI4"/>
<keyword evidence="2" id="KW-1185">Reference proteome</keyword>
<proteinExistence type="predicted"/>
<gene>
    <name evidence="1" type="ordered locus">MCP_1784</name>
</gene>
<accession>D1YZI4</accession>
<dbReference type="Proteomes" id="UP000001882">
    <property type="component" value="Chromosome"/>
</dbReference>
<dbReference type="AlphaFoldDB" id="D1YZI4"/>
<dbReference type="RefSeq" id="WP_012900534.1">
    <property type="nucleotide sequence ID" value="NC_013665.1"/>
</dbReference>
<dbReference type="EMBL" id="AP011532">
    <property type="protein sequence ID" value="BAI61856.1"/>
    <property type="molecule type" value="Genomic_DNA"/>
</dbReference>
<name>D1YZI4_METPS</name>
<reference evidence="2" key="3">
    <citation type="journal article" date="2011" name="PLoS ONE">
        <title>Genome sequence of a mesophilic hydrogenotrophic methanogen Methanocella paludicola, the first cultivated representative of the order Methanocellales.</title>
        <authorList>
            <person name="Sakai S."/>
            <person name="Takaki Y."/>
            <person name="Shimamura S."/>
            <person name="Sekine M."/>
            <person name="Tajima T."/>
            <person name="Kosugi H."/>
            <person name="Ichikawa N."/>
            <person name="Tasumi E."/>
            <person name="Hiraki A.T."/>
            <person name="Shimizu A."/>
            <person name="Kato Y."/>
            <person name="Nishiko R."/>
            <person name="Mori K."/>
            <person name="Fujita N."/>
            <person name="Imachi H."/>
            <person name="Takai K."/>
        </authorList>
    </citation>
    <scope>NUCLEOTIDE SEQUENCE [LARGE SCALE GENOMIC DNA]</scope>
    <source>
        <strain evidence="2">DSM 17711 / JCM 13418 / NBRC 101707 / SANAE</strain>
    </source>
</reference>
<dbReference type="GeneID" id="8681676"/>
<dbReference type="eggNOG" id="arCOG06717">
    <property type="taxonomic scope" value="Archaea"/>
</dbReference>
<reference evidence="1 2" key="1">
    <citation type="journal article" date="2007" name="Appl. Environ. Microbiol.">
        <title>Isolation of key methanogens for global methane emission from rice paddy fields: a novel isolate affiliated with the clone cluster rice cluster I.</title>
        <authorList>
            <person name="Sakai S."/>
            <person name="Imachi H."/>
            <person name="Sekiguchi Y."/>
            <person name="Ohashi A."/>
            <person name="Harada H."/>
            <person name="Kamagata Y."/>
        </authorList>
    </citation>
    <scope>NUCLEOTIDE SEQUENCE [LARGE SCALE GENOMIC DNA]</scope>
    <source>
        <strain evidence="2">DSM 17711 / JCM 13418 / NBRC 101707 / SANAE</strain>
    </source>
</reference>
<dbReference type="KEGG" id="mpd:MCP_1784"/>
<organism evidence="1 2">
    <name type="scientific">Methanocella paludicola (strain DSM 17711 / JCM 13418 / NBRC 101707 / SANAE)</name>
    <dbReference type="NCBI Taxonomy" id="304371"/>
    <lineage>
        <taxon>Archaea</taxon>
        <taxon>Methanobacteriati</taxon>
        <taxon>Methanobacteriota</taxon>
        <taxon>Stenosarchaea group</taxon>
        <taxon>Methanomicrobia</taxon>
        <taxon>Methanocellales</taxon>
        <taxon>Methanocellaceae</taxon>
        <taxon>Methanocella</taxon>
    </lineage>
</organism>
<dbReference type="STRING" id="304371.MCP_1784"/>
<dbReference type="OrthoDB" id="12371at2157"/>
<protein>
    <submittedName>
        <fullName evidence="1">Uncharacterized protein</fullName>
    </submittedName>
</protein>
<reference evidence="1 2" key="2">
    <citation type="journal article" date="2008" name="Int. J. Syst. Evol. Microbiol.">
        <title>Methanocella paludicola gen. nov., sp. nov., a methane-producing archaeon, the first isolate of the lineage 'Rice Cluster I', and proposal of the new archaeal order Methanocellales ord. nov.</title>
        <authorList>
            <person name="Sakai S."/>
            <person name="Imachi H."/>
            <person name="Hanada S."/>
            <person name="Ohashi A."/>
            <person name="Harada H."/>
            <person name="Kamagata Y."/>
        </authorList>
    </citation>
    <scope>NUCLEOTIDE SEQUENCE [LARGE SCALE GENOMIC DNA]</scope>
    <source>
        <strain evidence="2">DSM 17711 / JCM 13418 / NBRC 101707 / SANAE</strain>
    </source>
</reference>
<evidence type="ECO:0000313" key="2">
    <source>
        <dbReference type="Proteomes" id="UP000001882"/>
    </source>
</evidence>
<sequence length="156" mass="17207">MAHNTGFKTVKMLFLVCALMSVILCSYRGSATADKACDTRDGASLVAEQFVKNDETFRFDGMSDTLSLRVEHAGMLSDVVKPQFSAMTMKIAMPLAPSEYTFKAKFDCRHSGYGDRTGKYLAQVITPHEAEITVAGCQVKSAIMDGRWDMLRETSV</sequence>